<feature type="domain" description="ParB-like N-terminal" evidence="2">
    <location>
        <begin position="34"/>
        <end position="123"/>
    </location>
</feature>
<dbReference type="GO" id="GO:0003677">
    <property type="term" value="F:DNA binding"/>
    <property type="evidence" value="ECO:0007669"/>
    <property type="project" value="InterPro"/>
</dbReference>
<reference evidence="3 4" key="1">
    <citation type="submission" date="2017-08" db="EMBL/GenBank/DDBJ databases">
        <title>Infants hospitalized years apart are colonized by the same room-sourced microbial strains.</title>
        <authorList>
            <person name="Brooks B."/>
            <person name="Olm M.R."/>
            <person name="Firek B.A."/>
            <person name="Baker R."/>
            <person name="Thomas B.C."/>
            <person name="Morowitz M.J."/>
            <person name="Banfield J.F."/>
        </authorList>
    </citation>
    <scope>NUCLEOTIDE SEQUENCE [LARGE SCALE GENOMIC DNA]</scope>
    <source>
        <strain evidence="3">S2_005_003_R2_41</strain>
    </source>
</reference>
<dbReference type="InterPro" id="IPR050336">
    <property type="entry name" value="Chromosome_partition/occlusion"/>
</dbReference>
<comment type="similarity">
    <text evidence="1">Belongs to the ParB family.</text>
</comment>
<dbReference type="PANTHER" id="PTHR33375:SF1">
    <property type="entry name" value="CHROMOSOME-PARTITIONING PROTEIN PARB-RELATED"/>
    <property type="match status" value="1"/>
</dbReference>
<dbReference type="PANTHER" id="PTHR33375">
    <property type="entry name" value="CHROMOSOME-PARTITIONING PROTEIN PARB-RELATED"/>
    <property type="match status" value="1"/>
</dbReference>
<dbReference type="GO" id="GO:0007059">
    <property type="term" value="P:chromosome segregation"/>
    <property type="evidence" value="ECO:0007669"/>
    <property type="project" value="TreeGrafter"/>
</dbReference>
<dbReference type="SUPFAM" id="SSF110849">
    <property type="entry name" value="ParB/Sulfiredoxin"/>
    <property type="match status" value="1"/>
</dbReference>
<dbReference type="EMBL" id="QFPP01000012">
    <property type="protein sequence ID" value="PZQ77688.1"/>
    <property type="molecule type" value="Genomic_DNA"/>
</dbReference>
<proteinExistence type="inferred from homology"/>
<gene>
    <name evidence="3" type="ORF">DI563_02795</name>
</gene>
<organism evidence="3 4">
    <name type="scientific">Variovorax paradoxus</name>
    <dbReference type="NCBI Taxonomy" id="34073"/>
    <lineage>
        <taxon>Bacteria</taxon>
        <taxon>Pseudomonadati</taxon>
        <taxon>Pseudomonadota</taxon>
        <taxon>Betaproteobacteria</taxon>
        <taxon>Burkholderiales</taxon>
        <taxon>Comamonadaceae</taxon>
        <taxon>Variovorax</taxon>
    </lineage>
</organism>
<evidence type="ECO:0000313" key="4">
    <source>
        <dbReference type="Proteomes" id="UP000249135"/>
    </source>
</evidence>
<dbReference type="GO" id="GO:0005694">
    <property type="term" value="C:chromosome"/>
    <property type="evidence" value="ECO:0007669"/>
    <property type="project" value="TreeGrafter"/>
</dbReference>
<evidence type="ECO:0000256" key="1">
    <source>
        <dbReference type="ARBA" id="ARBA00006295"/>
    </source>
</evidence>
<dbReference type="InterPro" id="IPR004437">
    <property type="entry name" value="ParB/RepB/Spo0J"/>
</dbReference>
<dbReference type="Pfam" id="PF02195">
    <property type="entry name" value="ParB_N"/>
    <property type="match status" value="1"/>
</dbReference>
<dbReference type="SMART" id="SM00470">
    <property type="entry name" value="ParB"/>
    <property type="match status" value="1"/>
</dbReference>
<dbReference type="InterPro" id="IPR003115">
    <property type="entry name" value="ParB_N"/>
</dbReference>
<name>A0A2W5QKB0_VARPD</name>
<dbReference type="AlphaFoldDB" id="A0A2W5QKB0"/>
<dbReference type="Gene3D" id="3.90.1530.30">
    <property type="match status" value="1"/>
</dbReference>
<comment type="caution">
    <text evidence="3">The sequence shown here is derived from an EMBL/GenBank/DDBJ whole genome shotgun (WGS) entry which is preliminary data.</text>
</comment>
<dbReference type="InterPro" id="IPR036086">
    <property type="entry name" value="ParB/Sulfiredoxin_sf"/>
</dbReference>
<dbReference type="Pfam" id="PF08535">
    <property type="entry name" value="KorB"/>
    <property type="match status" value="1"/>
</dbReference>
<evidence type="ECO:0000259" key="2">
    <source>
        <dbReference type="SMART" id="SM00470"/>
    </source>
</evidence>
<sequence>MSDLEALDLSGLAQFRASDFLAAGAGVSDPAAAVHVDLSLIDFDPKQPRRSFKRESIEELSVSIREHGVLEPVSLRRHPERAGRFVVNRGERRVRAARQAEVATVPAFLDDRADPFAQAAENLHREDMSAMDLALFIAEREKEGNSRAEIARRLAKAKSFITEAAALNDAPPELIDAVRNGTVSEDVRTLYRLVSVGRQEPEVLRAVLQRQEPVYRGNVEAVIANARGAGLSASPSAAVTATPTRSGGKTVLVVEHEGKRGSLRMKAHDGDVGEVRFADGTCSALPLAALKPVCWATEEAK</sequence>
<protein>
    <submittedName>
        <fullName evidence="3">Chromosome partitioning protein ParB</fullName>
    </submittedName>
</protein>
<dbReference type="Proteomes" id="UP000249135">
    <property type="component" value="Unassembled WGS sequence"/>
</dbReference>
<dbReference type="NCBIfam" id="TIGR00180">
    <property type="entry name" value="parB_part"/>
    <property type="match status" value="1"/>
</dbReference>
<dbReference type="CDD" id="cd16398">
    <property type="entry name" value="KorB_N_like"/>
    <property type="match status" value="1"/>
</dbReference>
<dbReference type="SUPFAM" id="SSF109709">
    <property type="entry name" value="KorB DNA-binding domain-like"/>
    <property type="match status" value="1"/>
</dbReference>
<dbReference type="Gene3D" id="1.10.10.2830">
    <property type="match status" value="1"/>
</dbReference>
<dbReference type="InterPro" id="IPR013741">
    <property type="entry name" value="KorB_domain"/>
</dbReference>
<accession>A0A2W5QKB0</accession>
<evidence type="ECO:0000313" key="3">
    <source>
        <dbReference type="EMBL" id="PZQ77688.1"/>
    </source>
</evidence>